<dbReference type="SUPFAM" id="SSF53335">
    <property type="entry name" value="S-adenosyl-L-methionine-dependent methyltransferases"/>
    <property type="match status" value="1"/>
</dbReference>
<evidence type="ECO:0000256" key="2">
    <source>
        <dbReference type="ARBA" id="ARBA00025783"/>
    </source>
</evidence>
<reference evidence="8 9" key="1">
    <citation type="submission" date="2020-04" db="EMBL/GenBank/DDBJ databases">
        <title>Perkinsus chesapeaki whole genome sequence.</title>
        <authorList>
            <person name="Bogema D.R."/>
        </authorList>
    </citation>
    <scope>NUCLEOTIDE SEQUENCE [LARGE SCALE GENOMIC DNA]</scope>
    <source>
        <strain evidence="8">ATCC PRA-425</strain>
    </source>
</reference>
<name>A0A7J6MLC2_PERCH</name>
<dbReference type="InterPro" id="IPR029063">
    <property type="entry name" value="SAM-dependent_MTases_sf"/>
</dbReference>
<dbReference type="Gene3D" id="3.40.50.150">
    <property type="entry name" value="Vaccinia Virus protein VP39"/>
    <property type="match status" value="1"/>
</dbReference>
<proteinExistence type="inferred from homology"/>
<evidence type="ECO:0000256" key="6">
    <source>
        <dbReference type="ARBA" id="ARBA00049075"/>
    </source>
</evidence>
<evidence type="ECO:0000256" key="5">
    <source>
        <dbReference type="ARBA" id="ARBA00048763"/>
    </source>
</evidence>
<dbReference type="Pfam" id="PF09445">
    <property type="entry name" value="Methyltransf_15"/>
    <property type="match status" value="1"/>
</dbReference>
<evidence type="ECO:0000313" key="8">
    <source>
        <dbReference type="EMBL" id="KAF4672409.1"/>
    </source>
</evidence>
<dbReference type="OrthoDB" id="444258at2759"/>
<comment type="similarity">
    <text evidence="2">Belongs to the methyltransferase superfamily. Trimethylguanosine synthase family.</text>
</comment>
<sequence>MVGRSSTRTALGYIEEGVLYGDQHRYVVVDDTLVMLTPKEFDPRTCGRPRRAAGEAKASRPEGISREDWKRRYIIWSRFDEGIEMDEAAWFEVTPENIARFTADEIYRRYPGTEVVDGCAGVGGNVVQFALNRGRKGGSVVACDISRQRLDIAKHNAGVYGVGDGRIRYVEGDVRACKPRNEKSVMFLSPPWGGKKCYSTEVYDPASCQLTDWATSATCPFNRVVLYLPRHTDLEALVRICRRGGPVRFIDIVVIRYTSPEPHTKALLVFLDRQQAEAPVLPVPPMVFWRGSVTAALIRTIVGRLPAVGRLWVMVAKVAGDRLERVEEVFKAIGERSGMETGRLLEDADRINLRHIDLGRVASALMLADESGSDDWLRRLLCNLT</sequence>
<dbReference type="AlphaFoldDB" id="A0A7J6MLC2"/>
<comment type="catalytic activity">
    <reaction evidence="5">
        <text>a 5'-end (N(2),N(7)-dimethyl 5'-triphosphoguanosine)-ribonucleoside in snRNA + S-adenosyl-L-methionine = a 5'-end (N(2),N(2),N(7)-trimethyl 5'-triphosphoguanosine)-ribonucleoside in snRNA + S-adenosyl-L-homocysteine + H(+)</text>
        <dbReference type="Rhea" id="RHEA:78479"/>
        <dbReference type="Rhea" id="RHEA-COMP:19087"/>
        <dbReference type="Rhea" id="RHEA-COMP:19089"/>
        <dbReference type="ChEBI" id="CHEBI:15378"/>
        <dbReference type="ChEBI" id="CHEBI:57856"/>
        <dbReference type="ChEBI" id="CHEBI:59789"/>
        <dbReference type="ChEBI" id="CHEBI:167623"/>
        <dbReference type="ChEBI" id="CHEBI:172880"/>
    </reaction>
    <physiologicalReaction direction="left-to-right" evidence="5">
        <dbReference type="Rhea" id="RHEA:78480"/>
    </physiologicalReaction>
</comment>
<evidence type="ECO:0000256" key="7">
    <source>
        <dbReference type="ARBA" id="ARBA00049790"/>
    </source>
</evidence>
<comment type="catalytic activity">
    <reaction evidence="4">
        <text>a 5'-end (N(7)-methyl 5'-triphosphoguanosine)-ribonucleoside in snoRNA + S-adenosyl-L-methionine = a 5'-end (N(2),N(7)-dimethyl 5'-triphosphoguanosine)-ribonucleoside in snoRNA + S-adenosyl-L-homocysteine + H(+)</text>
        <dbReference type="Rhea" id="RHEA:78475"/>
        <dbReference type="Rhea" id="RHEA-COMP:19086"/>
        <dbReference type="Rhea" id="RHEA-COMP:19088"/>
        <dbReference type="ChEBI" id="CHEBI:15378"/>
        <dbReference type="ChEBI" id="CHEBI:57856"/>
        <dbReference type="ChEBI" id="CHEBI:59789"/>
        <dbReference type="ChEBI" id="CHEBI:156461"/>
        <dbReference type="ChEBI" id="CHEBI:172880"/>
    </reaction>
    <physiologicalReaction direction="left-to-right" evidence="4">
        <dbReference type="Rhea" id="RHEA:78476"/>
    </physiologicalReaction>
</comment>
<keyword evidence="9" id="KW-1185">Reference proteome</keyword>
<dbReference type="GO" id="GO:0071164">
    <property type="term" value="F:RNA cap trimethylguanosine synthase activity"/>
    <property type="evidence" value="ECO:0007669"/>
    <property type="project" value="TreeGrafter"/>
</dbReference>
<dbReference type="EMBL" id="JAAPAO010000110">
    <property type="protein sequence ID" value="KAF4672409.1"/>
    <property type="molecule type" value="Genomic_DNA"/>
</dbReference>
<accession>A0A7J6MLC2</accession>
<comment type="catalytic activity">
    <reaction evidence="6">
        <text>a 5'-end (N(7)-methyl 5'-triphosphoguanosine)-ribonucleoside in snRNA + S-adenosyl-L-methionine = a 5'-end (N(2),N(7)-dimethyl 5'-triphosphoguanosine)-ribonucleoside in snRNA + S-adenosyl-L-homocysteine + H(+)</text>
        <dbReference type="Rhea" id="RHEA:78471"/>
        <dbReference type="Rhea" id="RHEA-COMP:19085"/>
        <dbReference type="Rhea" id="RHEA-COMP:19087"/>
        <dbReference type="ChEBI" id="CHEBI:15378"/>
        <dbReference type="ChEBI" id="CHEBI:57856"/>
        <dbReference type="ChEBI" id="CHEBI:59789"/>
        <dbReference type="ChEBI" id="CHEBI:156461"/>
        <dbReference type="ChEBI" id="CHEBI:172880"/>
    </reaction>
    <physiologicalReaction direction="left-to-right" evidence="6">
        <dbReference type="Rhea" id="RHEA:78472"/>
    </physiologicalReaction>
</comment>
<evidence type="ECO:0000313" key="9">
    <source>
        <dbReference type="Proteomes" id="UP000591131"/>
    </source>
</evidence>
<organism evidence="8 9">
    <name type="scientific">Perkinsus chesapeaki</name>
    <name type="common">Clam parasite</name>
    <name type="synonym">Perkinsus andrewsi</name>
    <dbReference type="NCBI Taxonomy" id="330153"/>
    <lineage>
        <taxon>Eukaryota</taxon>
        <taxon>Sar</taxon>
        <taxon>Alveolata</taxon>
        <taxon>Perkinsozoa</taxon>
        <taxon>Perkinsea</taxon>
        <taxon>Perkinsida</taxon>
        <taxon>Perkinsidae</taxon>
        <taxon>Perkinsus</taxon>
    </lineage>
</organism>
<evidence type="ECO:0000256" key="4">
    <source>
        <dbReference type="ARBA" id="ARBA00048740"/>
    </source>
</evidence>
<dbReference type="PANTHER" id="PTHR14741">
    <property type="entry name" value="S-ADENOSYLMETHIONINE-DEPENDENT METHYLTRANSFERASE RELATED"/>
    <property type="match status" value="1"/>
</dbReference>
<comment type="catalytic activity">
    <reaction evidence="3">
        <text>a 5'-end (N(2),N(7)-dimethyl 5'-triphosphoguanosine)-ribonucleoside in snoRNA + S-adenosyl-L-methionine = a 5'-end (N(2),N(2),N(7)-trimethyl 5'-triphosphoguanosine)-ribonucleoside in snoRNA + S-adenosyl-L-homocysteine + H(+)</text>
        <dbReference type="Rhea" id="RHEA:78507"/>
        <dbReference type="Rhea" id="RHEA-COMP:19088"/>
        <dbReference type="Rhea" id="RHEA-COMP:19090"/>
        <dbReference type="ChEBI" id="CHEBI:15378"/>
        <dbReference type="ChEBI" id="CHEBI:57856"/>
        <dbReference type="ChEBI" id="CHEBI:59789"/>
        <dbReference type="ChEBI" id="CHEBI:167623"/>
        <dbReference type="ChEBI" id="CHEBI:172880"/>
    </reaction>
    <physiologicalReaction direction="left-to-right" evidence="3">
        <dbReference type="Rhea" id="RHEA:78508"/>
    </physiologicalReaction>
</comment>
<comment type="caution">
    <text evidence="8">The sequence shown here is derived from an EMBL/GenBank/DDBJ whole genome shotgun (WGS) entry which is preliminary data.</text>
</comment>
<dbReference type="InterPro" id="IPR019012">
    <property type="entry name" value="RNA_cap_Gua-N2-MeTrfase"/>
</dbReference>
<evidence type="ECO:0000256" key="3">
    <source>
        <dbReference type="ARBA" id="ARBA00047418"/>
    </source>
</evidence>
<evidence type="ECO:0000256" key="1">
    <source>
        <dbReference type="ARBA" id="ARBA00018517"/>
    </source>
</evidence>
<dbReference type="PANTHER" id="PTHR14741:SF32">
    <property type="entry name" value="TRIMETHYLGUANOSINE SYNTHASE"/>
    <property type="match status" value="1"/>
</dbReference>
<dbReference type="Proteomes" id="UP000591131">
    <property type="component" value="Unassembled WGS sequence"/>
</dbReference>
<gene>
    <name evidence="8" type="primary">TGS1</name>
    <name evidence="8" type="ORF">FOL47_000576</name>
</gene>
<protein>
    <recommendedName>
        <fullName evidence="1">Trimethylguanosine synthase</fullName>
    </recommendedName>
    <alternativeName>
        <fullName evidence="7">Cap-specific guanine-N(2) methyltransferase</fullName>
    </alternativeName>
</protein>
<dbReference type="GO" id="GO:0005634">
    <property type="term" value="C:nucleus"/>
    <property type="evidence" value="ECO:0007669"/>
    <property type="project" value="TreeGrafter"/>
</dbReference>